<dbReference type="InterPro" id="IPR050679">
    <property type="entry name" value="Bact_HTH_transcr_reg"/>
</dbReference>
<dbReference type="RefSeq" id="WP_145346557.1">
    <property type="nucleotide sequence ID" value="NZ_SMLY01000072.1"/>
</dbReference>
<dbReference type="InterPro" id="IPR000524">
    <property type="entry name" value="Tscrpt_reg_HTH_GntR"/>
</dbReference>
<dbReference type="Pfam" id="PF00392">
    <property type="entry name" value="GntR"/>
    <property type="match status" value="1"/>
</dbReference>
<dbReference type="EMBL" id="VLLF01000010">
    <property type="protein sequence ID" value="TWI81917.1"/>
    <property type="molecule type" value="Genomic_DNA"/>
</dbReference>
<protein>
    <submittedName>
        <fullName evidence="5">GntR family phosphonate transport system transcriptional regulator</fullName>
    </submittedName>
</protein>
<dbReference type="SMART" id="SM00866">
    <property type="entry name" value="UTRA"/>
    <property type="match status" value="1"/>
</dbReference>
<gene>
    <name evidence="5" type="ORF">JM93_03880</name>
</gene>
<dbReference type="PANTHER" id="PTHR44846:SF1">
    <property type="entry name" value="MANNOSYL-D-GLYCERATE TRANSPORT_METABOLISM SYSTEM REPRESSOR MNGR-RELATED"/>
    <property type="match status" value="1"/>
</dbReference>
<dbReference type="InterPro" id="IPR012702">
    <property type="entry name" value="CP_lyase_PhnF"/>
</dbReference>
<feature type="domain" description="HTH gntR-type" evidence="4">
    <location>
        <begin position="13"/>
        <end position="81"/>
    </location>
</feature>
<dbReference type="PANTHER" id="PTHR44846">
    <property type="entry name" value="MANNOSYL-D-GLYCERATE TRANSPORT/METABOLISM SYSTEM REPRESSOR MNGR-RELATED"/>
    <property type="match status" value="1"/>
</dbReference>
<dbReference type="InterPro" id="IPR011663">
    <property type="entry name" value="UTRA"/>
</dbReference>
<evidence type="ECO:0000256" key="2">
    <source>
        <dbReference type="ARBA" id="ARBA00023125"/>
    </source>
</evidence>
<name>A0A562SKS6_9HYPH</name>
<dbReference type="GO" id="GO:0003677">
    <property type="term" value="F:DNA binding"/>
    <property type="evidence" value="ECO:0007669"/>
    <property type="project" value="UniProtKB-KW"/>
</dbReference>
<comment type="caution">
    <text evidence="5">The sequence shown here is derived from an EMBL/GenBank/DDBJ whole genome shotgun (WGS) entry which is preliminary data.</text>
</comment>
<dbReference type="Pfam" id="PF07702">
    <property type="entry name" value="UTRA"/>
    <property type="match status" value="1"/>
</dbReference>
<evidence type="ECO:0000313" key="5">
    <source>
        <dbReference type="EMBL" id="TWI81917.1"/>
    </source>
</evidence>
<evidence type="ECO:0000256" key="3">
    <source>
        <dbReference type="ARBA" id="ARBA00023163"/>
    </source>
</evidence>
<dbReference type="Proteomes" id="UP000320593">
    <property type="component" value="Unassembled WGS sequence"/>
</dbReference>
<reference evidence="5 6" key="1">
    <citation type="submission" date="2019-07" db="EMBL/GenBank/DDBJ databases">
        <title>Genomic Encyclopedia of Archaeal and Bacterial Type Strains, Phase II (KMG-II): from individual species to whole genera.</title>
        <authorList>
            <person name="Goeker M."/>
        </authorList>
    </citation>
    <scope>NUCLEOTIDE SEQUENCE [LARGE SCALE GENOMIC DNA]</scope>
    <source>
        <strain evidence="5 6">ATCC BAA-252</strain>
    </source>
</reference>
<dbReference type="AlphaFoldDB" id="A0A562SKS6"/>
<accession>A0A562SKS6</accession>
<keyword evidence="2" id="KW-0238">DNA-binding</keyword>
<keyword evidence="1" id="KW-0805">Transcription regulation</keyword>
<dbReference type="InterPro" id="IPR036388">
    <property type="entry name" value="WH-like_DNA-bd_sf"/>
</dbReference>
<proteinExistence type="predicted"/>
<dbReference type="SUPFAM" id="SSF64288">
    <property type="entry name" value="Chorismate lyase-like"/>
    <property type="match status" value="1"/>
</dbReference>
<keyword evidence="3" id="KW-0804">Transcription</keyword>
<dbReference type="GO" id="GO:0045892">
    <property type="term" value="P:negative regulation of DNA-templated transcription"/>
    <property type="evidence" value="ECO:0007669"/>
    <property type="project" value="TreeGrafter"/>
</dbReference>
<dbReference type="SUPFAM" id="SSF46785">
    <property type="entry name" value="Winged helix' DNA-binding domain"/>
    <property type="match status" value="1"/>
</dbReference>
<dbReference type="Gene3D" id="1.10.10.10">
    <property type="entry name" value="Winged helix-like DNA-binding domain superfamily/Winged helix DNA-binding domain"/>
    <property type="match status" value="1"/>
</dbReference>
<dbReference type="PROSITE" id="PS50949">
    <property type="entry name" value="HTH_GNTR"/>
    <property type="match status" value="1"/>
</dbReference>
<dbReference type="Gene3D" id="3.40.1410.10">
    <property type="entry name" value="Chorismate lyase-like"/>
    <property type="match status" value="1"/>
</dbReference>
<dbReference type="OrthoDB" id="9800645at2"/>
<dbReference type="NCBIfam" id="TIGR02325">
    <property type="entry name" value="C_P_lyase_phnF"/>
    <property type="match status" value="1"/>
</dbReference>
<dbReference type="InterPro" id="IPR028978">
    <property type="entry name" value="Chorismate_lyase_/UTRA_dom_sf"/>
</dbReference>
<evidence type="ECO:0000313" key="6">
    <source>
        <dbReference type="Proteomes" id="UP000320593"/>
    </source>
</evidence>
<dbReference type="CDD" id="cd07377">
    <property type="entry name" value="WHTH_GntR"/>
    <property type="match status" value="1"/>
</dbReference>
<evidence type="ECO:0000259" key="4">
    <source>
        <dbReference type="PROSITE" id="PS50949"/>
    </source>
</evidence>
<dbReference type="PRINTS" id="PR00035">
    <property type="entry name" value="HTHGNTR"/>
</dbReference>
<dbReference type="InterPro" id="IPR036390">
    <property type="entry name" value="WH_DNA-bd_sf"/>
</dbReference>
<sequence length="244" mass="26695">MTGRVNLDRGAGIAIWRQISEWLKSEIASGTFETGSRLPTEAEIAERFGVNRHTVRRAISELSGEGILRADQGRGTFVAAAPMDYPIGARTRFSDIVSGQNLSPDGRLIASAEEAATSKLARLLNVPEGTNLIRIEALRVADNLPMIIATSWLVKDRFPTFVADYEKTGSITKTLEKAGVPDYRRKESRISAERAQSGDAQYLEIEPGDPVLVVESVNVDPDGRPVQHTRARMVPGRIQLVVDS</sequence>
<dbReference type="GO" id="GO:0003700">
    <property type="term" value="F:DNA-binding transcription factor activity"/>
    <property type="evidence" value="ECO:0007669"/>
    <property type="project" value="InterPro"/>
</dbReference>
<evidence type="ECO:0000256" key="1">
    <source>
        <dbReference type="ARBA" id="ARBA00023015"/>
    </source>
</evidence>
<keyword evidence="6" id="KW-1185">Reference proteome</keyword>
<dbReference type="SMART" id="SM00345">
    <property type="entry name" value="HTH_GNTR"/>
    <property type="match status" value="1"/>
</dbReference>
<organism evidence="5 6">
    <name type="scientific">Roseibium hamelinense</name>
    <dbReference type="NCBI Taxonomy" id="150831"/>
    <lineage>
        <taxon>Bacteria</taxon>
        <taxon>Pseudomonadati</taxon>
        <taxon>Pseudomonadota</taxon>
        <taxon>Alphaproteobacteria</taxon>
        <taxon>Hyphomicrobiales</taxon>
        <taxon>Stappiaceae</taxon>
        <taxon>Roseibium</taxon>
    </lineage>
</organism>